<name>A0ABW7HPT6_9ACTN</name>
<gene>
    <name evidence="1" type="ORF">ACG5V6_06580</name>
</gene>
<dbReference type="InterPro" id="IPR029060">
    <property type="entry name" value="PIN-like_dom_sf"/>
</dbReference>
<evidence type="ECO:0000313" key="2">
    <source>
        <dbReference type="Proteomes" id="UP001607069"/>
    </source>
</evidence>
<dbReference type="SUPFAM" id="SSF88723">
    <property type="entry name" value="PIN domain-like"/>
    <property type="match status" value="1"/>
</dbReference>
<organism evidence="1 2">
    <name type="scientific">Streptomyces chitinivorans</name>
    <dbReference type="NCBI Taxonomy" id="1257027"/>
    <lineage>
        <taxon>Bacteria</taxon>
        <taxon>Bacillati</taxon>
        <taxon>Actinomycetota</taxon>
        <taxon>Actinomycetes</taxon>
        <taxon>Kitasatosporales</taxon>
        <taxon>Streptomycetaceae</taxon>
        <taxon>Streptomyces</taxon>
    </lineage>
</organism>
<dbReference type="RefSeq" id="WP_279950882.1">
    <property type="nucleotide sequence ID" value="NZ_BAABEN010000007.1"/>
</dbReference>
<dbReference type="Pfam" id="PF11848">
    <property type="entry name" value="DUF3368"/>
    <property type="match status" value="1"/>
</dbReference>
<reference evidence="1 2" key="1">
    <citation type="submission" date="2024-10" db="EMBL/GenBank/DDBJ databases">
        <authorList>
            <person name="Cho J.-C."/>
        </authorList>
    </citation>
    <scope>NUCLEOTIDE SEQUENCE [LARGE SCALE GENOMIC DNA]</scope>
    <source>
        <strain evidence="1 2">KCTC29696</strain>
    </source>
</reference>
<dbReference type="EMBL" id="JBIHMK010000015">
    <property type="protein sequence ID" value="MFH0247877.1"/>
    <property type="molecule type" value="Genomic_DNA"/>
</dbReference>
<protein>
    <recommendedName>
        <fullName evidence="3">PIN domain-containing protein</fullName>
    </recommendedName>
</protein>
<keyword evidence="2" id="KW-1185">Reference proteome</keyword>
<accession>A0ABW7HPT6</accession>
<comment type="caution">
    <text evidence="1">The sequence shown here is derived from an EMBL/GenBank/DDBJ whole genome shotgun (WGS) entry which is preliminary data.</text>
</comment>
<dbReference type="PANTHER" id="PTHR39550">
    <property type="entry name" value="SLL0658 PROTEIN"/>
    <property type="match status" value="1"/>
</dbReference>
<proteinExistence type="predicted"/>
<dbReference type="PANTHER" id="PTHR39550:SF1">
    <property type="entry name" value="SLL0658 PROTEIN"/>
    <property type="match status" value="1"/>
</dbReference>
<dbReference type="InterPro" id="IPR021799">
    <property type="entry name" value="PIN-like_prokaryotic"/>
</dbReference>
<sequence>MSDTRHGVLVLDATLLNHSARADYIDLLGSYLQDFECWTTTTVISELRAGLHRFPSLQRAIAADWLRVDALDTIEGLMAYGRWGERVGASDNRHRGEASVFACAELRHGTAVTDDRTAARTARAYGVEAHGTLWLLARLVREDVMTLAAAGSYVEALRAEGARLPCRGSGFARWCSMQGIPLQQS</sequence>
<dbReference type="Proteomes" id="UP001607069">
    <property type="component" value="Unassembled WGS sequence"/>
</dbReference>
<evidence type="ECO:0000313" key="1">
    <source>
        <dbReference type="EMBL" id="MFH0247877.1"/>
    </source>
</evidence>
<evidence type="ECO:0008006" key="3">
    <source>
        <dbReference type="Google" id="ProtNLM"/>
    </source>
</evidence>